<feature type="chain" id="PRO_5020040398" evidence="12">
    <location>
        <begin position="18"/>
        <end position="243"/>
    </location>
</feature>
<dbReference type="Gene3D" id="3.80.10.10">
    <property type="entry name" value="Ribonuclease Inhibitor"/>
    <property type="match status" value="1"/>
</dbReference>
<keyword evidence="14" id="KW-0675">Receptor</keyword>
<organism evidence="14 15">
    <name type="scientific">Vigna unguiculata</name>
    <name type="common">Cowpea</name>
    <dbReference type="NCBI Taxonomy" id="3917"/>
    <lineage>
        <taxon>Eukaryota</taxon>
        <taxon>Viridiplantae</taxon>
        <taxon>Streptophyta</taxon>
        <taxon>Embryophyta</taxon>
        <taxon>Tracheophyta</taxon>
        <taxon>Spermatophyta</taxon>
        <taxon>Magnoliopsida</taxon>
        <taxon>eudicotyledons</taxon>
        <taxon>Gunneridae</taxon>
        <taxon>Pentapetalae</taxon>
        <taxon>rosids</taxon>
        <taxon>fabids</taxon>
        <taxon>Fabales</taxon>
        <taxon>Fabaceae</taxon>
        <taxon>Papilionoideae</taxon>
        <taxon>50 kb inversion clade</taxon>
        <taxon>NPAAA clade</taxon>
        <taxon>indigoferoid/millettioid clade</taxon>
        <taxon>Phaseoleae</taxon>
        <taxon>Vigna</taxon>
    </lineage>
</organism>
<evidence type="ECO:0000256" key="1">
    <source>
        <dbReference type="ARBA" id="ARBA00004170"/>
    </source>
</evidence>
<dbReference type="FunFam" id="3.80.10.10:FF:000400">
    <property type="entry name" value="Nuclear pore complex protein NUP107"/>
    <property type="match status" value="1"/>
</dbReference>
<evidence type="ECO:0000256" key="4">
    <source>
        <dbReference type="ARBA" id="ARBA00022525"/>
    </source>
</evidence>
<proteinExistence type="inferred from homology"/>
<protein>
    <submittedName>
        <fullName evidence="14">LRR receptor-like serine/threonine-protein kinase EFR</fullName>
    </submittedName>
</protein>
<dbReference type="InterPro" id="IPR032675">
    <property type="entry name" value="LRR_dom_sf"/>
</dbReference>
<feature type="domain" description="Leucine-rich repeat-containing N-terminal plant-type" evidence="13">
    <location>
        <begin position="21"/>
        <end position="60"/>
    </location>
</feature>
<dbReference type="PANTHER" id="PTHR48060:SF21">
    <property type="entry name" value="L DOMAIN-LIKE PROTEIN"/>
    <property type="match status" value="1"/>
</dbReference>
<evidence type="ECO:0000256" key="3">
    <source>
        <dbReference type="ARBA" id="ARBA00022512"/>
    </source>
</evidence>
<dbReference type="GO" id="GO:0016301">
    <property type="term" value="F:kinase activity"/>
    <property type="evidence" value="ECO:0007669"/>
    <property type="project" value="UniProtKB-KW"/>
</dbReference>
<dbReference type="Proteomes" id="UP000501690">
    <property type="component" value="Linkage Group LG5"/>
</dbReference>
<keyword evidence="6 12" id="KW-0732">Signal</keyword>
<sequence length="243" mass="26640">MRVLFLFLFFHLHQTLSLPFSDYNALISIRSAITDDATPPVLSSWNASTSHCSWFSVTCDAHRHVVALNLTGLNLSGTLSADIAHLSFLSNLSLVDNKFSGPIPLALSSLSALRLLKLSNNGFNQTFPPELSRLHSLEVLDLYNNNMTNTLPLAVAQMLNVSDSPKCLNLRIEPVVVGRASTHSGKPFHDNMIPVSHSPFVYNACTSFAYNIILLQAMQNIINSEVQTLECSQLPCTSLTGLL</sequence>
<comment type="subcellular location">
    <subcellularLocation>
        <location evidence="1">Membrane</location>
        <topology evidence="1">Peripheral membrane protein</topology>
    </subcellularLocation>
    <subcellularLocation>
        <location evidence="2">Secreted</location>
        <location evidence="2">Cell wall</location>
    </subcellularLocation>
</comment>
<evidence type="ECO:0000256" key="7">
    <source>
        <dbReference type="ARBA" id="ARBA00022737"/>
    </source>
</evidence>
<evidence type="ECO:0000256" key="2">
    <source>
        <dbReference type="ARBA" id="ARBA00004191"/>
    </source>
</evidence>
<keyword evidence="14" id="KW-0418">Kinase</keyword>
<comment type="similarity">
    <text evidence="11">Belongs to the polygalacturonase-inhibiting protein family.</text>
</comment>
<dbReference type="InterPro" id="IPR053211">
    <property type="entry name" value="DNA_repair-toleration"/>
</dbReference>
<keyword evidence="9" id="KW-0472">Membrane</keyword>
<name>A0A4D6M2Y0_VIGUN</name>
<evidence type="ECO:0000259" key="13">
    <source>
        <dbReference type="Pfam" id="PF08263"/>
    </source>
</evidence>
<evidence type="ECO:0000313" key="14">
    <source>
        <dbReference type="EMBL" id="QCD94948.1"/>
    </source>
</evidence>
<keyword evidence="14" id="KW-0808">Transferase</keyword>
<dbReference type="InterPro" id="IPR013210">
    <property type="entry name" value="LRR_N_plant-typ"/>
</dbReference>
<dbReference type="SUPFAM" id="SSF52058">
    <property type="entry name" value="L domain-like"/>
    <property type="match status" value="1"/>
</dbReference>
<evidence type="ECO:0000256" key="11">
    <source>
        <dbReference type="ARBA" id="ARBA00038043"/>
    </source>
</evidence>
<dbReference type="Pfam" id="PF08263">
    <property type="entry name" value="LRRNT_2"/>
    <property type="match status" value="1"/>
</dbReference>
<dbReference type="AlphaFoldDB" id="A0A4D6M2Y0"/>
<evidence type="ECO:0000256" key="9">
    <source>
        <dbReference type="ARBA" id="ARBA00023136"/>
    </source>
</evidence>
<keyword evidence="5" id="KW-0433">Leucine-rich repeat</keyword>
<evidence type="ECO:0000256" key="8">
    <source>
        <dbReference type="ARBA" id="ARBA00022821"/>
    </source>
</evidence>
<dbReference type="Pfam" id="PF00560">
    <property type="entry name" value="LRR_1"/>
    <property type="match status" value="2"/>
</dbReference>
<dbReference type="GO" id="GO:0006952">
    <property type="term" value="P:defense response"/>
    <property type="evidence" value="ECO:0007669"/>
    <property type="project" value="UniProtKB-KW"/>
</dbReference>
<evidence type="ECO:0000256" key="12">
    <source>
        <dbReference type="SAM" id="SignalP"/>
    </source>
</evidence>
<dbReference type="PANTHER" id="PTHR48060">
    <property type="entry name" value="DNA DAMAGE-REPAIR/TOLERATION PROTEIN DRT100"/>
    <property type="match status" value="1"/>
</dbReference>
<feature type="signal peptide" evidence="12">
    <location>
        <begin position="1"/>
        <end position="17"/>
    </location>
</feature>
<dbReference type="EMBL" id="CP039349">
    <property type="protein sequence ID" value="QCD94948.1"/>
    <property type="molecule type" value="Genomic_DNA"/>
</dbReference>
<evidence type="ECO:0000313" key="15">
    <source>
        <dbReference type="Proteomes" id="UP000501690"/>
    </source>
</evidence>
<gene>
    <name evidence="14" type="ORF">DEO72_LG5g3038</name>
</gene>
<keyword evidence="8" id="KW-0611">Plant defense</keyword>
<keyword evidence="15" id="KW-1185">Reference proteome</keyword>
<dbReference type="GO" id="GO:0016020">
    <property type="term" value="C:membrane"/>
    <property type="evidence" value="ECO:0007669"/>
    <property type="project" value="UniProtKB-SubCell"/>
</dbReference>
<evidence type="ECO:0000256" key="10">
    <source>
        <dbReference type="ARBA" id="ARBA00023157"/>
    </source>
</evidence>
<evidence type="ECO:0000256" key="6">
    <source>
        <dbReference type="ARBA" id="ARBA00022729"/>
    </source>
</evidence>
<keyword evidence="10" id="KW-1015">Disulfide bond</keyword>
<keyword evidence="4" id="KW-0964">Secreted</keyword>
<keyword evidence="7" id="KW-0677">Repeat</keyword>
<evidence type="ECO:0000256" key="5">
    <source>
        <dbReference type="ARBA" id="ARBA00022614"/>
    </source>
</evidence>
<accession>A0A4D6M2Y0</accession>
<dbReference type="InterPro" id="IPR001611">
    <property type="entry name" value="Leu-rich_rpt"/>
</dbReference>
<reference evidence="14 15" key="1">
    <citation type="submission" date="2019-04" db="EMBL/GenBank/DDBJ databases">
        <title>An improved genome assembly and genetic linkage map for asparagus bean, Vigna unguiculata ssp. sesquipedialis.</title>
        <authorList>
            <person name="Xia Q."/>
            <person name="Zhang R."/>
            <person name="Dong Y."/>
        </authorList>
    </citation>
    <scope>NUCLEOTIDE SEQUENCE [LARGE SCALE GENOMIC DNA]</scope>
    <source>
        <tissue evidence="14">Leaf</tissue>
    </source>
</reference>
<keyword evidence="3" id="KW-0134">Cell wall</keyword>